<organism evidence="1 2">
    <name type="scientific">Didymella pomorum</name>
    <dbReference type="NCBI Taxonomy" id="749634"/>
    <lineage>
        <taxon>Eukaryota</taxon>
        <taxon>Fungi</taxon>
        <taxon>Dikarya</taxon>
        <taxon>Ascomycota</taxon>
        <taxon>Pezizomycotina</taxon>
        <taxon>Dothideomycetes</taxon>
        <taxon>Pleosporomycetidae</taxon>
        <taxon>Pleosporales</taxon>
        <taxon>Pleosporineae</taxon>
        <taxon>Didymellaceae</taxon>
        <taxon>Didymella</taxon>
    </lineage>
</organism>
<evidence type="ECO:0000313" key="2">
    <source>
        <dbReference type="Proteomes" id="UP001140510"/>
    </source>
</evidence>
<reference evidence="1" key="1">
    <citation type="submission" date="2022-10" db="EMBL/GenBank/DDBJ databases">
        <title>Tapping the CABI collections for fungal endophytes: first genome assemblies for Collariella, Neodidymelliopsis, Ascochyta clinopodiicola, Didymella pomorum, Didymosphaeria variabile, Neocosmospora piperis and Neocucurbitaria cava.</title>
        <authorList>
            <person name="Hill R."/>
        </authorList>
    </citation>
    <scope>NUCLEOTIDE SEQUENCE</scope>
    <source>
        <strain evidence="1">IMI 355091</strain>
    </source>
</reference>
<accession>A0A9W8Z5S6</accession>
<name>A0A9W8Z5S6_9PLEO</name>
<dbReference type="Pfam" id="PF11951">
    <property type="entry name" value="Fungal_trans_2"/>
    <property type="match status" value="1"/>
</dbReference>
<dbReference type="InterPro" id="IPR021858">
    <property type="entry name" value="Fun_TF"/>
</dbReference>
<evidence type="ECO:0000313" key="1">
    <source>
        <dbReference type="EMBL" id="KAJ4399694.1"/>
    </source>
</evidence>
<keyword evidence="2" id="KW-1185">Reference proteome</keyword>
<dbReference type="EMBL" id="JAPEVA010000102">
    <property type="protein sequence ID" value="KAJ4399694.1"/>
    <property type="molecule type" value="Genomic_DNA"/>
</dbReference>
<gene>
    <name evidence="1" type="ORF">N0V91_009238</name>
</gene>
<comment type="caution">
    <text evidence="1">The sequence shown here is derived from an EMBL/GenBank/DDBJ whole genome shotgun (WGS) entry which is preliminary data.</text>
</comment>
<proteinExistence type="predicted"/>
<dbReference type="OrthoDB" id="3886144at2759"/>
<dbReference type="AlphaFoldDB" id="A0A9W8Z5S6"/>
<dbReference type="Proteomes" id="UP001140510">
    <property type="component" value="Unassembled WGS sequence"/>
</dbReference>
<sequence length="131" mass="14474">MQTAIQALAEGLGNMRFDAAISTTLVLAFAESWDMHISTGINHIKGAKVLINQALEQHRQSPKHSEEWTRLKFLCNTWIYMDVIARLTSSDDDDSNDVDAVYNSINSTGGAEASLDPLMGYRGDQSEITLI</sequence>
<protein>
    <submittedName>
        <fullName evidence="1">Uncharacterized protein</fullName>
    </submittedName>
</protein>